<accession>A0A073ISG1</accession>
<dbReference type="AlphaFoldDB" id="A0A073ISG1"/>
<proteinExistence type="predicted"/>
<evidence type="ECO:0000313" key="2">
    <source>
        <dbReference type="Proteomes" id="UP000027665"/>
    </source>
</evidence>
<dbReference type="Proteomes" id="UP000027665">
    <property type="component" value="Unassembled WGS sequence"/>
</dbReference>
<evidence type="ECO:0008006" key="3">
    <source>
        <dbReference type="Google" id="ProtNLM"/>
    </source>
</evidence>
<comment type="caution">
    <text evidence="1">The sequence shown here is derived from an EMBL/GenBank/DDBJ whole genome shotgun (WGS) entry which is preliminary data.</text>
</comment>
<reference evidence="1 2" key="1">
    <citation type="submission" date="2014-04" db="EMBL/GenBank/DDBJ databases">
        <title>Draft Genome Sequence of Synergistes jonesii.</title>
        <authorList>
            <person name="Coil D.A."/>
            <person name="Eisen J.A."/>
            <person name="Holland-Moritz H.E."/>
        </authorList>
    </citation>
    <scope>NUCLEOTIDE SEQUENCE [LARGE SCALE GENOMIC DNA]</scope>
    <source>
        <strain evidence="1 2">78-1</strain>
    </source>
</reference>
<gene>
    <name evidence="1" type="ORF">EH55_04070</name>
</gene>
<protein>
    <recommendedName>
        <fullName evidence="3">Transcription regulator YsiA C-terminal domain-containing protein</fullName>
    </recommendedName>
</protein>
<keyword evidence="2" id="KW-1185">Reference proteome</keyword>
<sequence length="80" mass="9140">MTNGNRLYYLVLSDIVKKGQEEGSIRRDIPIERIIRTVTMAVRGAIIDWCIHGGTESIKKRSSAFFKIYLDGVRPQKNTN</sequence>
<evidence type="ECO:0000313" key="1">
    <source>
        <dbReference type="EMBL" id="KEJ92406.1"/>
    </source>
</evidence>
<dbReference type="EMBL" id="JMKI01000030">
    <property type="protein sequence ID" value="KEJ92406.1"/>
    <property type="molecule type" value="Genomic_DNA"/>
</dbReference>
<dbReference type="Gene3D" id="1.10.357.10">
    <property type="entry name" value="Tetracycline Repressor, domain 2"/>
    <property type="match status" value="1"/>
</dbReference>
<organism evidence="1 2">
    <name type="scientific">Synergistes jonesii</name>
    <dbReference type="NCBI Taxonomy" id="2754"/>
    <lineage>
        <taxon>Bacteria</taxon>
        <taxon>Thermotogati</taxon>
        <taxon>Synergistota</taxon>
        <taxon>Synergistia</taxon>
        <taxon>Synergistales</taxon>
        <taxon>Synergistaceae</taxon>
        <taxon>Synergistes</taxon>
    </lineage>
</organism>
<name>A0A073ISG1_9BACT</name>
<dbReference type="SUPFAM" id="SSF48498">
    <property type="entry name" value="Tetracyclin repressor-like, C-terminal domain"/>
    <property type="match status" value="1"/>
</dbReference>
<dbReference type="STRING" id="2754.EH55_04070"/>
<dbReference type="InterPro" id="IPR036271">
    <property type="entry name" value="Tet_transcr_reg_TetR-rel_C_sf"/>
</dbReference>